<organism evidence="2 3">
    <name type="scientific">Rattus norvegicus</name>
    <name type="common">Rat</name>
    <dbReference type="NCBI Taxonomy" id="10116"/>
    <lineage>
        <taxon>Eukaryota</taxon>
        <taxon>Metazoa</taxon>
        <taxon>Chordata</taxon>
        <taxon>Craniata</taxon>
        <taxon>Vertebrata</taxon>
        <taxon>Euteleostomi</taxon>
        <taxon>Mammalia</taxon>
        <taxon>Eutheria</taxon>
        <taxon>Euarchontoglires</taxon>
        <taxon>Glires</taxon>
        <taxon>Rodentia</taxon>
        <taxon>Myomorpha</taxon>
        <taxon>Muroidea</taxon>
        <taxon>Muridae</taxon>
        <taxon>Murinae</taxon>
        <taxon>Rattus</taxon>
    </lineage>
</organism>
<dbReference type="Proteomes" id="UP000234681">
    <property type="component" value="Chromosome 12"/>
</dbReference>
<feature type="region of interest" description="Disordered" evidence="1">
    <location>
        <begin position="32"/>
        <end position="62"/>
    </location>
</feature>
<evidence type="ECO:0000256" key="1">
    <source>
        <dbReference type="SAM" id="MobiDB-lite"/>
    </source>
</evidence>
<gene>
    <name evidence="2" type="ORF">rCG_21273</name>
</gene>
<name>A6J057_RAT</name>
<evidence type="ECO:0000313" key="2">
    <source>
        <dbReference type="EMBL" id="EDM13296.1"/>
    </source>
</evidence>
<evidence type="ECO:0000313" key="3">
    <source>
        <dbReference type="Proteomes" id="UP000234681"/>
    </source>
</evidence>
<accession>A6J057</accession>
<dbReference type="EMBL" id="CH473973">
    <property type="protein sequence ID" value="EDM13296.1"/>
    <property type="molecule type" value="Genomic_DNA"/>
</dbReference>
<proteinExistence type="predicted"/>
<sequence length="62" mass="7061">MRWVPAGHSLPSWQTCRPCPVASRVLTRVDRIGAPGSIGGRSYRGQRRQQQQEQEQKPGFRD</sequence>
<protein>
    <submittedName>
        <fullName evidence="2">RCG21273, isoform CRA_c</fullName>
    </submittedName>
</protein>
<dbReference type="AlphaFoldDB" id="A6J057"/>
<reference evidence="2 3" key="1">
    <citation type="submission" date="2005-07" db="EMBL/GenBank/DDBJ databases">
        <authorList>
            <person name="Mural R.J."/>
            <person name="Li P.W."/>
            <person name="Adams M.D."/>
            <person name="Amanatides P.G."/>
            <person name="Baden-Tillson H."/>
            <person name="Barnstead M."/>
            <person name="Chin S.H."/>
            <person name="Dew I."/>
            <person name="Evans C.A."/>
            <person name="Ferriera S."/>
            <person name="Flanigan M."/>
            <person name="Fosler C."/>
            <person name="Glodek A."/>
            <person name="Gu Z."/>
            <person name="Holt R.A."/>
            <person name="Jennings D."/>
            <person name="Kraft C.L."/>
            <person name="Lu F."/>
            <person name="Nguyen T."/>
            <person name="Nusskern D.R."/>
            <person name="Pfannkoch C.M."/>
            <person name="Sitter C."/>
            <person name="Sutton G.G."/>
            <person name="Venter J.C."/>
            <person name="Wang Z."/>
            <person name="Woodage T."/>
            <person name="Zheng X.H."/>
            <person name="Zhong F."/>
        </authorList>
    </citation>
    <scope>NUCLEOTIDE SEQUENCE [LARGE SCALE GENOMIC DNA]</scope>
    <source>
        <strain>BN</strain>
        <strain evidence="3">Sprague-Dawley</strain>
    </source>
</reference>